<dbReference type="Proteomes" id="UP001620339">
    <property type="component" value="Unassembled WGS sequence"/>
</dbReference>
<accession>A0ABW8J1Q0</accession>
<comment type="similarity">
    <text evidence="2 8">Belongs to the NiCoT transporter (TC 2.A.52) family.</text>
</comment>
<feature type="transmembrane region" description="Helical" evidence="8">
    <location>
        <begin position="252"/>
        <end position="279"/>
    </location>
</feature>
<feature type="transmembrane region" description="Helical" evidence="8">
    <location>
        <begin position="210"/>
        <end position="231"/>
    </location>
</feature>
<keyword evidence="12" id="KW-1185">Reference proteome</keyword>
<evidence type="ECO:0000313" key="11">
    <source>
        <dbReference type="EMBL" id="MFK2879788.1"/>
    </source>
</evidence>
<comment type="subcellular location">
    <subcellularLocation>
        <location evidence="8">Cell membrane</location>
        <topology evidence="8">Multi-pass membrane protein</topology>
    </subcellularLocation>
    <subcellularLocation>
        <location evidence="1">Endomembrane system</location>
        <topology evidence="1">Multi-pass membrane protein</topology>
    </subcellularLocation>
</comment>
<keyword evidence="3 8" id="KW-0813">Transport</keyword>
<sequence length="333" mass="36743">MRLIVMYAFLLLFNLTSWVWAILAFGHRPDLLGVSLLVYGLGLRHAVDADHITAIDNVTRKLMQDNKRPTSVGFWFAIGHSSIIVVVALMVASAEHYLSRFDALRSIGTLVSTSISVVFLMAIAVMNVTIFFSLYRNYRNLKQTGRYQSEKIESLLDQRGFLARILTPLFRLVSKSWHMVFLGLAFGLSFDTATEIAMFTVSAKQVASGVSLGTIAVLPLLFAAGMTLVDTTDGVMMLKAYEWAFINPIRKIYYNMTITLVSVCIAVFIAAVEAMAMLADKFSLGGGIWKAVQGIEDHFNALGFSIIAILLAVWMVSYLVSLSRTRGTAGITP</sequence>
<evidence type="ECO:0000256" key="7">
    <source>
        <dbReference type="ARBA" id="ARBA00023136"/>
    </source>
</evidence>
<dbReference type="EMBL" id="JADIKK010000007">
    <property type="protein sequence ID" value="MFK2875769.1"/>
    <property type="molecule type" value="Genomic_DNA"/>
</dbReference>
<keyword evidence="4" id="KW-0533">Nickel</keyword>
<keyword evidence="7 8" id="KW-0472">Membrane</keyword>
<evidence type="ECO:0000256" key="2">
    <source>
        <dbReference type="ARBA" id="ARBA00010892"/>
    </source>
</evidence>
<evidence type="ECO:0000256" key="1">
    <source>
        <dbReference type="ARBA" id="ARBA00004127"/>
    </source>
</evidence>
<dbReference type="PANTHER" id="PTHR31611:SF0">
    <property type="entry name" value="HIGH-AFFINITY NICKEL TRANSPORT PROTEIN NIC1"/>
    <property type="match status" value="1"/>
</dbReference>
<dbReference type="EMBL" id="JADIKK010000008">
    <property type="protein sequence ID" value="MFK2876223.1"/>
    <property type="molecule type" value="Genomic_DNA"/>
</dbReference>
<evidence type="ECO:0000313" key="9">
    <source>
        <dbReference type="EMBL" id="MFK2875769.1"/>
    </source>
</evidence>
<gene>
    <name evidence="9" type="ORF">ISP25_01615</name>
    <name evidence="10" type="ORF">ISP25_03975</name>
    <name evidence="11" type="ORF">ISP25_22235</name>
</gene>
<name>A0ABW8J1Q0_9GAMM</name>
<evidence type="ECO:0000256" key="3">
    <source>
        <dbReference type="ARBA" id="ARBA00022448"/>
    </source>
</evidence>
<dbReference type="NCBIfam" id="TIGR00802">
    <property type="entry name" value="nico"/>
    <property type="match status" value="1"/>
</dbReference>
<feature type="transmembrane region" description="Helical" evidence="8">
    <location>
        <begin position="299"/>
        <end position="320"/>
    </location>
</feature>
<proteinExistence type="inferred from homology"/>
<organism evidence="10 12">
    <name type="scientific">Rhodanobacter hydrolyticus</name>
    <dbReference type="NCBI Taxonomy" id="2250595"/>
    <lineage>
        <taxon>Bacteria</taxon>
        <taxon>Pseudomonadati</taxon>
        <taxon>Pseudomonadota</taxon>
        <taxon>Gammaproteobacteria</taxon>
        <taxon>Lysobacterales</taxon>
        <taxon>Rhodanobacteraceae</taxon>
        <taxon>Rhodanobacter</taxon>
    </lineage>
</organism>
<keyword evidence="5 8" id="KW-0812">Transmembrane</keyword>
<evidence type="ECO:0000313" key="10">
    <source>
        <dbReference type="EMBL" id="MFK2876223.1"/>
    </source>
</evidence>
<keyword evidence="6 8" id="KW-1133">Transmembrane helix</keyword>
<feature type="transmembrane region" description="Helical" evidence="8">
    <location>
        <begin position="114"/>
        <end position="135"/>
    </location>
</feature>
<dbReference type="EMBL" id="JADIKK010000008">
    <property type="protein sequence ID" value="MFK2879788.1"/>
    <property type="molecule type" value="Genomic_DNA"/>
</dbReference>
<dbReference type="InterPro" id="IPR004688">
    <property type="entry name" value="Ni/Co_transpt"/>
</dbReference>
<protein>
    <recommendedName>
        <fullName evidence="8">Nickel/cobalt efflux system</fullName>
    </recommendedName>
</protein>
<dbReference type="PANTHER" id="PTHR31611">
    <property type="entry name" value="HIGH-AFFINITY NICKEL TRANSPORT PROTEIN NIC1"/>
    <property type="match status" value="1"/>
</dbReference>
<evidence type="ECO:0000256" key="5">
    <source>
        <dbReference type="ARBA" id="ARBA00022692"/>
    </source>
</evidence>
<reference evidence="10 12" key="1">
    <citation type="submission" date="2020-10" db="EMBL/GenBank/DDBJ databases">
        <title>Phylogeny of dyella-like bacteria.</title>
        <authorList>
            <person name="Fu J."/>
        </authorList>
    </citation>
    <scope>NUCLEOTIDE SEQUENCE [LARGE SCALE GENOMIC DNA]</scope>
    <source>
        <strain evidence="10 12">KACC 19113</strain>
    </source>
</reference>
<feature type="transmembrane region" description="Helical" evidence="8">
    <location>
        <begin position="72"/>
        <end position="94"/>
    </location>
</feature>
<dbReference type="Pfam" id="PF03824">
    <property type="entry name" value="NicO"/>
    <property type="match status" value="1"/>
</dbReference>
<comment type="caution">
    <text evidence="10">The sequence shown here is derived from an EMBL/GenBank/DDBJ whole genome shotgun (WGS) entry which is preliminary data.</text>
</comment>
<evidence type="ECO:0000256" key="6">
    <source>
        <dbReference type="ARBA" id="ARBA00022989"/>
    </source>
</evidence>
<evidence type="ECO:0000313" key="12">
    <source>
        <dbReference type="Proteomes" id="UP001620339"/>
    </source>
</evidence>
<evidence type="ECO:0000256" key="4">
    <source>
        <dbReference type="ARBA" id="ARBA00022596"/>
    </source>
</evidence>
<evidence type="ECO:0000256" key="8">
    <source>
        <dbReference type="RuleBase" id="RU362101"/>
    </source>
</evidence>
<dbReference type="InterPro" id="IPR011541">
    <property type="entry name" value="Ni/Co_transpt_high_affinity"/>
</dbReference>